<organism evidence="1">
    <name type="scientific">Anguilla anguilla</name>
    <name type="common">European freshwater eel</name>
    <name type="synonym">Muraena anguilla</name>
    <dbReference type="NCBI Taxonomy" id="7936"/>
    <lineage>
        <taxon>Eukaryota</taxon>
        <taxon>Metazoa</taxon>
        <taxon>Chordata</taxon>
        <taxon>Craniata</taxon>
        <taxon>Vertebrata</taxon>
        <taxon>Euteleostomi</taxon>
        <taxon>Actinopterygii</taxon>
        <taxon>Neopterygii</taxon>
        <taxon>Teleostei</taxon>
        <taxon>Anguilliformes</taxon>
        <taxon>Anguillidae</taxon>
        <taxon>Anguilla</taxon>
    </lineage>
</organism>
<accession>A0A0E9VY71</accession>
<name>A0A0E9VY71_ANGAN</name>
<protein>
    <submittedName>
        <fullName evidence="1">Uncharacterized protein</fullName>
    </submittedName>
</protein>
<proteinExistence type="predicted"/>
<sequence length="49" mass="5628">MIKTEAVILPLNIMFSSKNRTTHSLQTCMDMYNRKLTNYPNTNGSFTLS</sequence>
<reference evidence="1" key="2">
    <citation type="journal article" date="2015" name="Fish Shellfish Immunol.">
        <title>Early steps in the European eel (Anguilla anguilla)-Vibrio vulnificus interaction in the gills: Role of the RtxA13 toxin.</title>
        <authorList>
            <person name="Callol A."/>
            <person name="Pajuelo D."/>
            <person name="Ebbesson L."/>
            <person name="Teles M."/>
            <person name="MacKenzie S."/>
            <person name="Amaro C."/>
        </authorList>
    </citation>
    <scope>NUCLEOTIDE SEQUENCE</scope>
</reference>
<dbReference type="EMBL" id="GBXM01026342">
    <property type="protein sequence ID" value="JAH82235.1"/>
    <property type="molecule type" value="Transcribed_RNA"/>
</dbReference>
<dbReference type="AlphaFoldDB" id="A0A0E9VY71"/>
<evidence type="ECO:0000313" key="1">
    <source>
        <dbReference type="EMBL" id="JAH82235.1"/>
    </source>
</evidence>
<reference evidence="1" key="1">
    <citation type="submission" date="2014-11" db="EMBL/GenBank/DDBJ databases">
        <authorList>
            <person name="Amaro Gonzalez C."/>
        </authorList>
    </citation>
    <scope>NUCLEOTIDE SEQUENCE</scope>
</reference>